<accession>A0A0C3BVE3</accession>
<reference evidence="1 2" key="1">
    <citation type="submission" date="2014-04" db="EMBL/GenBank/DDBJ databases">
        <authorList>
            <consortium name="DOE Joint Genome Institute"/>
            <person name="Kuo A."/>
            <person name="Tarkka M."/>
            <person name="Buscot F."/>
            <person name="Kohler A."/>
            <person name="Nagy L.G."/>
            <person name="Floudas D."/>
            <person name="Copeland A."/>
            <person name="Barry K.W."/>
            <person name="Cichocki N."/>
            <person name="Veneault-Fourrey C."/>
            <person name="LaButti K."/>
            <person name="Lindquist E.A."/>
            <person name="Lipzen A."/>
            <person name="Lundell T."/>
            <person name="Morin E."/>
            <person name="Murat C."/>
            <person name="Sun H."/>
            <person name="Tunlid A."/>
            <person name="Henrissat B."/>
            <person name="Grigoriev I.V."/>
            <person name="Hibbett D.S."/>
            <person name="Martin F."/>
            <person name="Nordberg H.P."/>
            <person name="Cantor M.N."/>
            <person name="Hua S.X."/>
        </authorList>
    </citation>
    <scope>NUCLEOTIDE SEQUENCE [LARGE SCALE GENOMIC DNA]</scope>
    <source>
        <strain evidence="1 2">F 1598</strain>
    </source>
</reference>
<dbReference type="Proteomes" id="UP000054166">
    <property type="component" value="Unassembled WGS sequence"/>
</dbReference>
<name>A0A0C3BVE3_PILCF</name>
<evidence type="ECO:0000313" key="2">
    <source>
        <dbReference type="Proteomes" id="UP000054166"/>
    </source>
</evidence>
<sequence length="186" mass="20482">MLPTILFWGDNHTNDPVPGNILKLISSGFKELSSDTFKVKQLENGFATNLVAELWLDALSAATRADWACLEAAFKTRWPKEVIVPPTVEQMHAQLWVEKLVKEDIRVIVMVNGVEMTGQAQWASKILVLSALAEDPTGTSIHSVQDGMPNIMKKLVKGTFGTWAAFCMGVKAVSDNKINNAISKEK</sequence>
<keyword evidence="2" id="KW-1185">Reference proteome</keyword>
<gene>
    <name evidence="1" type="ORF">PILCRDRAFT_8700</name>
</gene>
<dbReference type="HOGENOM" id="CLU_099940_0_0_1"/>
<dbReference type="InParanoid" id="A0A0C3BVE3"/>
<proteinExistence type="predicted"/>
<dbReference type="AlphaFoldDB" id="A0A0C3BVE3"/>
<reference evidence="2" key="2">
    <citation type="submission" date="2015-01" db="EMBL/GenBank/DDBJ databases">
        <title>Evolutionary Origins and Diversification of the Mycorrhizal Mutualists.</title>
        <authorList>
            <consortium name="DOE Joint Genome Institute"/>
            <consortium name="Mycorrhizal Genomics Consortium"/>
            <person name="Kohler A."/>
            <person name="Kuo A."/>
            <person name="Nagy L.G."/>
            <person name="Floudas D."/>
            <person name="Copeland A."/>
            <person name="Barry K.W."/>
            <person name="Cichocki N."/>
            <person name="Veneault-Fourrey C."/>
            <person name="LaButti K."/>
            <person name="Lindquist E.A."/>
            <person name="Lipzen A."/>
            <person name="Lundell T."/>
            <person name="Morin E."/>
            <person name="Murat C."/>
            <person name="Riley R."/>
            <person name="Ohm R."/>
            <person name="Sun H."/>
            <person name="Tunlid A."/>
            <person name="Henrissat B."/>
            <person name="Grigoriev I.V."/>
            <person name="Hibbett D.S."/>
            <person name="Martin F."/>
        </authorList>
    </citation>
    <scope>NUCLEOTIDE SEQUENCE [LARGE SCALE GENOMIC DNA]</scope>
    <source>
        <strain evidence="2">F 1598</strain>
    </source>
</reference>
<evidence type="ECO:0000313" key="1">
    <source>
        <dbReference type="EMBL" id="KIM81332.1"/>
    </source>
</evidence>
<dbReference type="OrthoDB" id="3260975at2759"/>
<dbReference type="EMBL" id="KN832999">
    <property type="protein sequence ID" value="KIM81332.1"/>
    <property type="molecule type" value="Genomic_DNA"/>
</dbReference>
<organism evidence="1 2">
    <name type="scientific">Piloderma croceum (strain F 1598)</name>
    <dbReference type="NCBI Taxonomy" id="765440"/>
    <lineage>
        <taxon>Eukaryota</taxon>
        <taxon>Fungi</taxon>
        <taxon>Dikarya</taxon>
        <taxon>Basidiomycota</taxon>
        <taxon>Agaricomycotina</taxon>
        <taxon>Agaricomycetes</taxon>
        <taxon>Agaricomycetidae</taxon>
        <taxon>Atheliales</taxon>
        <taxon>Atheliaceae</taxon>
        <taxon>Piloderma</taxon>
    </lineage>
</organism>
<protein>
    <submittedName>
        <fullName evidence="1">Uncharacterized protein</fullName>
    </submittedName>
</protein>